<dbReference type="InterPro" id="IPR043132">
    <property type="entry name" value="BCAT-like_C"/>
</dbReference>
<dbReference type="CDD" id="cd01557">
    <property type="entry name" value="BCAT_beta_family"/>
    <property type="match status" value="1"/>
</dbReference>
<dbReference type="InterPro" id="IPR043131">
    <property type="entry name" value="BCAT-like_N"/>
</dbReference>
<comment type="pathway">
    <text evidence="2 18">Amino-acid biosynthesis; L-isoleucine biosynthesis; L-isoleucine from 2-oxobutanoate: step 4/4.</text>
</comment>
<evidence type="ECO:0000256" key="18">
    <source>
        <dbReference type="RuleBase" id="RU004519"/>
    </source>
</evidence>
<dbReference type="EMBL" id="SGJP01000023">
    <property type="protein sequence ID" value="NFA61028.1"/>
    <property type="molecule type" value="Genomic_DNA"/>
</dbReference>
<dbReference type="GO" id="GO:0009097">
    <property type="term" value="P:isoleucine biosynthetic process"/>
    <property type="evidence" value="ECO:0007669"/>
    <property type="project" value="UniProtKB-UniPathway"/>
</dbReference>
<name>A0A6M0SZV1_CLOBO</name>
<dbReference type="Proteomes" id="UP000473089">
    <property type="component" value="Unassembled WGS sequence"/>
</dbReference>
<dbReference type="InterPro" id="IPR018300">
    <property type="entry name" value="Aminotrans_IV_CS"/>
</dbReference>
<dbReference type="NCBIfam" id="TIGR01123">
    <property type="entry name" value="ilvE_II"/>
    <property type="match status" value="1"/>
</dbReference>
<dbReference type="NCBIfam" id="NF009897">
    <property type="entry name" value="PRK13357.1"/>
    <property type="match status" value="1"/>
</dbReference>
<dbReference type="InterPro" id="IPR036038">
    <property type="entry name" value="Aminotransferase-like"/>
</dbReference>
<dbReference type="Gene3D" id="3.30.470.10">
    <property type="match status" value="1"/>
</dbReference>
<evidence type="ECO:0000256" key="4">
    <source>
        <dbReference type="ARBA" id="ARBA00005072"/>
    </source>
</evidence>
<evidence type="ECO:0000256" key="17">
    <source>
        <dbReference type="RuleBase" id="RU004517"/>
    </source>
</evidence>
<dbReference type="EC" id="2.6.1.42" evidence="17"/>
<evidence type="ECO:0000256" key="6">
    <source>
        <dbReference type="ARBA" id="ARBA00022576"/>
    </source>
</evidence>
<evidence type="ECO:0000256" key="11">
    <source>
        <dbReference type="ARBA" id="ARBA00048212"/>
    </source>
</evidence>
<gene>
    <name evidence="19" type="ORF">EXM42_11680</name>
</gene>
<reference evidence="19 20" key="1">
    <citation type="submission" date="2019-02" db="EMBL/GenBank/DDBJ databases">
        <title>Genome sequencing of Clostridium botulinum clinical isolates.</title>
        <authorList>
            <person name="Brunt J."/>
            <person name="Van Vliet A.H.M."/>
            <person name="Stringer S.C."/>
            <person name="Grant K.A."/>
            <person name="Carter A.C."/>
            <person name="Peck M.W."/>
        </authorList>
    </citation>
    <scope>NUCLEOTIDE SEQUENCE [LARGE SCALE GENOMIC DNA]</scope>
    <source>
        <strain evidence="19 20">R1125/03</strain>
    </source>
</reference>
<protein>
    <recommendedName>
        <fullName evidence="17">Branched-chain-amino-acid aminotransferase</fullName>
        <ecNumber evidence="17">2.6.1.42</ecNumber>
    </recommendedName>
</protein>
<dbReference type="InterPro" id="IPR001544">
    <property type="entry name" value="Aminotrans_IV"/>
</dbReference>
<evidence type="ECO:0000256" key="7">
    <source>
        <dbReference type="ARBA" id="ARBA00022605"/>
    </source>
</evidence>
<evidence type="ECO:0000256" key="5">
    <source>
        <dbReference type="ARBA" id="ARBA00009320"/>
    </source>
</evidence>
<comment type="pathway">
    <text evidence="4 18">Amino-acid biosynthesis; L-leucine biosynthesis; L-leucine from 3-methyl-2-oxobutanoate: step 4/4.</text>
</comment>
<keyword evidence="7 17" id="KW-0028">Amino-acid biosynthesis</keyword>
<proteinExistence type="inferred from homology"/>
<keyword evidence="8 17" id="KW-0808">Transferase</keyword>
<dbReference type="FunFam" id="3.30.470.10:FF:000004">
    <property type="entry name" value="Branched-chain-amino-acid aminotransferase"/>
    <property type="match status" value="1"/>
</dbReference>
<evidence type="ECO:0000256" key="2">
    <source>
        <dbReference type="ARBA" id="ARBA00004824"/>
    </source>
</evidence>
<evidence type="ECO:0000256" key="15">
    <source>
        <dbReference type="RuleBase" id="RU004106"/>
    </source>
</evidence>
<evidence type="ECO:0000256" key="9">
    <source>
        <dbReference type="ARBA" id="ARBA00022898"/>
    </source>
</evidence>
<evidence type="ECO:0000313" key="20">
    <source>
        <dbReference type="Proteomes" id="UP000473089"/>
    </source>
</evidence>
<organism evidence="19 20">
    <name type="scientific">Clostridium botulinum</name>
    <dbReference type="NCBI Taxonomy" id="1491"/>
    <lineage>
        <taxon>Bacteria</taxon>
        <taxon>Bacillati</taxon>
        <taxon>Bacillota</taxon>
        <taxon>Clostridia</taxon>
        <taxon>Eubacteriales</taxon>
        <taxon>Clostridiaceae</taxon>
        <taxon>Clostridium</taxon>
    </lineage>
</organism>
<dbReference type="Pfam" id="PF01063">
    <property type="entry name" value="Aminotran_4"/>
    <property type="match status" value="1"/>
</dbReference>
<keyword evidence="10 17" id="KW-0100">Branched-chain amino acid biosynthesis</keyword>
<evidence type="ECO:0000256" key="3">
    <source>
        <dbReference type="ARBA" id="ARBA00004931"/>
    </source>
</evidence>
<comment type="pathway">
    <text evidence="3 18">Amino-acid biosynthesis; L-valine biosynthesis; L-valine from pyruvate: step 4/4.</text>
</comment>
<dbReference type="UniPathway" id="UPA00049">
    <property type="reaction ID" value="UER00062"/>
</dbReference>
<comment type="catalytic activity">
    <reaction evidence="12 17">
        <text>L-isoleucine + 2-oxoglutarate = (S)-3-methyl-2-oxopentanoate + L-glutamate</text>
        <dbReference type="Rhea" id="RHEA:24801"/>
        <dbReference type="ChEBI" id="CHEBI:16810"/>
        <dbReference type="ChEBI" id="CHEBI:29985"/>
        <dbReference type="ChEBI" id="CHEBI:35146"/>
        <dbReference type="ChEBI" id="CHEBI:58045"/>
        <dbReference type="EC" id="2.6.1.42"/>
    </reaction>
</comment>
<evidence type="ECO:0000256" key="10">
    <source>
        <dbReference type="ARBA" id="ARBA00023304"/>
    </source>
</evidence>
<dbReference type="PANTHER" id="PTHR42825">
    <property type="entry name" value="AMINO ACID AMINOTRANSFERASE"/>
    <property type="match status" value="1"/>
</dbReference>
<evidence type="ECO:0000256" key="12">
    <source>
        <dbReference type="ARBA" id="ARBA00048798"/>
    </source>
</evidence>
<dbReference type="FunFam" id="3.20.10.10:FF:000006">
    <property type="entry name" value="Branched-chain amino acid aminotransferase"/>
    <property type="match status" value="1"/>
</dbReference>
<dbReference type="PIRSF" id="PIRSF006468">
    <property type="entry name" value="BCAT1"/>
    <property type="match status" value="1"/>
</dbReference>
<dbReference type="SUPFAM" id="SSF56752">
    <property type="entry name" value="D-aminoacid aminotransferase-like PLP-dependent enzymes"/>
    <property type="match status" value="1"/>
</dbReference>
<dbReference type="InterPro" id="IPR005786">
    <property type="entry name" value="B_amino_transII"/>
</dbReference>
<comment type="cofactor">
    <cofactor evidence="1 16">
        <name>pyridoxal 5'-phosphate</name>
        <dbReference type="ChEBI" id="CHEBI:597326"/>
    </cofactor>
</comment>
<feature type="modified residue" description="N6-(pyridoxal phosphate)lysine" evidence="14">
    <location>
        <position position="185"/>
    </location>
</feature>
<comment type="catalytic activity">
    <reaction evidence="11 17">
        <text>L-valine + 2-oxoglutarate = 3-methyl-2-oxobutanoate + L-glutamate</text>
        <dbReference type="Rhea" id="RHEA:24813"/>
        <dbReference type="ChEBI" id="CHEBI:11851"/>
        <dbReference type="ChEBI" id="CHEBI:16810"/>
        <dbReference type="ChEBI" id="CHEBI:29985"/>
        <dbReference type="ChEBI" id="CHEBI:57762"/>
        <dbReference type="EC" id="2.6.1.42"/>
    </reaction>
</comment>
<evidence type="ECO:0000256" key="14">
    <source>
        <dbReference type="PIRSR" id="PIRSR006468-1"/>
    </source>
</evidence>
<sequence length="341" mass="37940">MSKEVNIDWGNLGFNYINTDLRYVSKWKDGKWNEGQLVEDSMISINESSTALHYGQQCFEGLKAYRTKDNKIQLFRPDKNAERMQDSCKRILMPEVPTEKFIDACVKVVKANEHYVPPYGSGATLYLRPFVIGVGENIGVKPASEYIFSIFCIPVGPYFKGGMVPVNFTVLGYDRAAPYGTGAVKVGGNYAGSLYPHELAVKKGFADCIYLDPATHTKIEEVGAANFFGITKDNKFITPKSPSILPSITKYSLLHIAKEYLNMEVEERDVLIDNLDEFKEAGACGTAAVITPIGGIEYKGKLHVFHSETEVGPITKKLYDTLYGIQFGDVEAPRGWIVEVK</sequence>
<evidence type="ECO:0000256" key="8">
    <source>
        <dbReference type="ARBA" id="ARBA00022679"/>
    </source>
</evidence>
<evidence type="ECO:0000256" key="1">
    <source>
        <dbReference type="ARBA" id="ARBA00001933"/>
    </source>
</evidence>
<keyword evidence="9 16" id="KW-0663">Pyridoxal phosphate</keyword>
<evidence type="ECO:0000256" key="16">
    <source>
        <dbReference type="RuleBase" id="RU004516"/>
    </source>
</evidence>
<keyword evidence="6 17" id="KW-0032">Aminotransferase</keyword>
<evidence type="ECO:0000256" key="13">
    <source>
        <dbReference type="ARBA" id="ARBA00049229"/>
    </source>
</evidence>
<dbReference type="AlphaFoldDB" id="A0A6M0SZV1"/>
<dbReference type="GO" id="GO:0009098">
    <property type="term" value="P:L-leucine biosynthetic process"/>
    <property type="evidence" value="ECO:0007669"/>
    <property type="project" value="UniProtKB-UniPathway"/>
</dbReference>
<comment type="similarity">
    <text evidence="5 15">Belongs to the class-IV pyridoxal-phosphate-dependent aminotransferase family.</text>
</comment>
<comment type="catalytic activity">
    <reaction evidence="13 17">
        <text>L-leucine + 2-oxoglutarate = 4-methyl-2-oxopentanoate + L-glutamate</text>
        <dbReference type="Rhea" id="RHEA:18321"/>
        <dbReference type="ChEBI" id="CHEBI:16810"/>
        <dbReference type="ChEBI" id="CHEBI:17865"/>
        <dbReference type="ChEBI" id="CHEBI:29985"/>
        <dbReference type="ChEBI" id="CHEBI:57427"/>
        <dbReference type="EC" id="2.6.1.42"/>
    </reaction>
</comment>
<comment type="caution">
    <text evidence="19">The sequence shown here is derived from an EMBL/GenBank/DDBJ whole genome shotgun (WGS) entry which is preliminary data.</text>
</comment>
<dbReference type="PANTHER" id="PTHR42825:SF2">
    <property type="entry name" value="BRANCHED-CHAIN-AMINO-ACID AMINOTRANSFERASE 3, CHLOROPLASTIC-RELATED"/>
    <property type="match status" value="1"/>
</dbReference>
<accession>A0A6M0SZV1</accession>
<dbReference type="Gene3D" id="3.20.10.10">
    <property type="entry name" value="D-amino Acid Aminotransferase, subunit A, domain 2"/>
    <property type="match status" value="1"/>
</dbReference>
<dbReference type="GO" id="GO:0004084">
    <property type="term" value="F:branched-chain-amino-acid transaminase activity"/>
    <property type="evidence" value="ECO:0007669"/>
    <property type="project" value="UniProtKB-EC"/>
</dbReference>
<dbReference type="UniPathway" id="UPA00048">
    <property type="reaction ID" value="UER00073"/>
</dbReference>
<dbReference type="InterPro" id="IPR033939">
    <property type="entry name" value="BCAT_family"/>
</dbReference>
<dbReference type="PROSITE" id="PS00770">
    <property type="entry name" value="AA_TRANSFER_CLASS_4"/>
    <property type="match status" value="1"/>
</dbReference>
<evidence type="ECO:0000313" key="19">
    <source>
        <dbReference type="EMBL" id="NFA61028.1"/>
    </source>
</evidence>
<dbReference type="UniPathway" id="UPA00047">
    <property type="reaction ID" value="UER00058"/>
</dbReference>
<dbReference type="GO" id="GO:0009099">
    <property type="term" value="P:L-valine biosynthetic process"/>
    <property type="evidence" value="ECO:0007669"/>
    <property type="project" value="UniProtKB-UniPathway"/>
</dbReference>